<name>A0A9X3WJJ1_9BACI</name>
<reference evidence="2" key="1">
    <citation type="submission" date="2022-06" db="EMBL/GenBank/DDBJ databases">
        <title>Aquibacillus sp. a new bacterium isolated from soil saline samples.</title>
        <authorList>
            <person name="Galisteo C."/>
            <person name="De La Haba R."/>
            <person name="Sanchez-Porro C."/>
            <person name="Ventosa A."/>
        </authorList>
    </citation>
    <scope>NUCLEOTIDE SEQUENCE</scope>
    <source>
        <strain evidence="2">JCM 12387</strain>
    </source>
</reference>
<comment type="caution">
    <text evidence="2">The sequence shown here is derived from an EMBL/GenBank/DDBJ whole genome shotgun (WGS) entry which is preliminary data.</text>
</comment>
<dbReference type="EMBL" id="JAMQJZ010000004">
    <property type="protein sequence ID" value="MDC3420073.1"/>
    <property type="molecule type" value="Genomic_DNA"/>
</dbReference>
<dbReference type="AlphaFoldDB" id="A0A9X3WJJ1"/>
<sequence length="81" mass="9260">MEGKKEEKVNRKHPFDQMMFGGPRTRLDSETKTEDSSKGNKTNDEDNSFDLFNTAQTMAETYKQLSPYVKGASGIFKKFKS</sequence>
<keyword evidence="3" id="KW-1185">Reference proteome</keyword>
<dbReference type="Proteomes" id="UP001145072">
    <property type="component" value="Unassembled WGS sequence"/>
</dbReference>
<protein>
    <submittedName>
        <fullName evidence="2">YppG family protein</fullName>
    </submittedName>
</protein>
<feature type="compositionally biased region" description="Basic and acidic residues" evidence="1">
    <location>
        <begin position="1"/>
        <end position="15"/>
    </location>
</feature>
<organism evidence="2 3">
    <name type="scientific">Aquibacillus koreensis</name>
    <dbReference type="NCBI Taxonomy" id="279446"/>
    <lineage>
        <taxon>Bacteria</taxon>
        <taxon>Bacillati</taxon>
        <taxon>Bacillota</taxon>
        <taxon>Bacilli</taxon>
        <taxon>Bacillales</taxon>
        <taxon>Bacillaceae</taxon>
        <taxon>Aquibacillus</taxon>
    </lineage>
</organism>
<evidence type="ECO:0000256" key="1">
    <source>
        <dbReference type="SAM" id="MobiDB-lite"/>
    </source>
</evidence>
<accession>A0A9X3WJJ1</accession>
<dbReference type="RefSeq" id="WP_259868501.1">
    <property type="nucleotide sequence ID" value="NZ_JAMQJZ010000004.1"/>
</dbReference>
<feature type="region of interest" description="Disordered" evidence="1">
    <location>
        <begin position="1"/>
        <end position="49"/>
    </location>
</feature>
<feature type="compositionally biased region" description="Basic and acidic residues" evidence="1">
    <location>
        <begin position="25"/>
        <end position="44"/>
    </location>
</feature>
<evidence type="ECO:0000313" key="3">
    <source>
        <dbReference type="Proteomes" id="UP001145072"/>
    </source>
</evidence>
<proteinExistence type="predicted"/>
<evidence type="ECO:0000313" key="2">
    <source>
        <dbReference type="EMBL" id="MDC3420073.1"/>
    </source>
</evidence>
<gene>
    <name evidence="2" type="ORF">NC661_06790</name>
</gene>